<name>A0A520S289_9GAMM</name>
<dbReference type="Proteomes" id="UP000320404">
    <property type="component" value="Unassembled WGS sequence"/>
</dbReference>
<evidence type="ECO:0000313" key="5">
    <source>
        <dbReference type="Proteomes" id="UP000320404"/>
    </source>
</evidence>
<comment type="caution">
    <text evidence="4">The sequence shown here is derived from an EMBL/GenBank/DDBJ whole genome shotgun (WGS) entry which is preliminary data.</text>
</comment>
<dbReference type="SMART" id="SM00849">
    <property type="entry name" value="Lactamase_B"/>
    <property type="match status" value="1"/>
</dbReference>
<dbReference type="AlphaFoldDB" id="A0A520S289"/>
<dbReference type="CDD" id="cd07719">
    <property type="entry name" value="arylsulfatase_AtsA-like_MBL-fold"/>
    <property type="match status" value="1"/>
</dbReference>
<dbReference type="GO" id="GO:0042781">
    <property type="term" value="F:3'-tRNA processing endoribonuclease activity"/>
    <property type="evidence" value="ECO:0007669"/>
    <property type="project" value="TreeGrafter"/>
</dbReference>
<dbReference type="SUPFAM" id="SSF56281">
    <property type="entry name" value="Metallo-hydrolase/oxidoreductase"/>
    <property type="match status" value="1"/>
</dbReference>
<feature type="chain" id="PRO_5022152655" evidence="2">
    <location>
        <begin position="28"/>
        <end position="325"/>
    </location>
</feature>
<evidence type="ECO:0000259" key="3">
    <source>
        <dbReference type="SMART" id="SM00849"/>
    </source>
</evidence>
<protein>
    <submittedName>
        <fullName evidence="4">MBL fold metallo-hydrolase</fullName>
    </submittedName>
</protein>
<dbReference type="PANTHER" id="PTHR46018">
    <property type="entry name" value="ZINC PHOSPHODIESTERASE ELAC PROTEIN 1"/>
    <property type="match status" value="1"/>
</dbReference>
<proteinExistence type="predicted"/>
<feature type="domain" description="Metallo-beta-lactamase" evidence="3">
    <location>
        <begin position="50"/>
        <end position="263"/>
    </location>
</feature>
<keyword evidence="1 4" id="KW-0378">Hydrolase</keyword>
<dbReference type="PANTHER" id="PTHR46018:SF2">
    <property type="entry name" value="ZINC PHOSPHODIESTERASE ELAC PROTEIN 1"/>
    <property type="match status" value="1"/>
</dbReference>
<keyword evidence="2" id="KW-0732">Signal</keyword>
<dbReference type="Pfam" id="PF12706">
    <property type="entry name" value="Lactamase_B_2"/>
    <property type="match status" value="1"/>
</dbReference>
<dbReference type="EMBL" id="SHAH01000028">
    <property type="protein sequence ID" value="RZO76597.1"/>
    <property type="molecule type" value="Genomic_DNA"/>
</dbReference>
<organism evidence="4 5">
    <name type="scientific">OM182 bacterium</name>
    <dbReference type="NCBI Taxonomy" id="2510334"/>
    <lineage>
        <taxon>Bacteria</taxon>
        <taxon>Pseudomonadati</taxon>
        <taxon>Pseudomonadota</taxon>
        <taxon>Gammaproteobacteria</taxon>
        <taxon>OMG group</taxon>
        <taxon>OM182 clade</taxon>
    </lineage>
</organism>
<dbReference type="InterPro" id="IPR044094">
    <property type="entry name" value="AtsA-like_MBL-fold"/>
</dbReference>
<dbReference type="InterPro" id="IPR036866">
    <property type="entry name" value="RibonucZ/Hydroxyglut_hydro"/>
</dbReference>
<evidence type="ECO:0000313" key="4">
    <source>
        <dbReference type="EMBL" id="RZO76597.1"/>
    </source>
</evidence>
<sequence length="325" mass="35015">MESFRLTLGLYCTAVISSLSFCHALFAQDFEGLKVTMCGTSSPLPAPGRAQACIAVETPEHLYIVDAGSGSAATANLSGLPMEKLRGILITHFHSDHISDIGDFNLNSWVAGRPEPMEIIGPEGVDRVVEGFNIAYELDRGYRVAHHGAELLNPELGVLESRTVGEGVIVEEDGLRITSFEVSHPPIEPAFGYRLDYEGRSVVISGDSLVTEKIIEISDGADVVMHDAMALQLVRGAEGMTRSTGNTRLATVLHDIQDYHASIADLKQLVEQADVGQLALYHLVPAPRNDMALGVYVNSMPEGAVITEDGMVFSLPAESNEIVIE</sequence>
<feature type="signal peptide" evidence="2">
    <location>
        <begin position="1"/>
        <end position="27"/>
    </location>
</feature>
<accession>A0A520S289</accession>
<reference evidence="4 5" key="1">
    <citation type="submission" date="2019-02" db="EMBL/GenBank/DDBJ databases">
        <title>Prokaryotic population dynamics and viral predation in marine succession experiment using metagenomics: the confinement effect.</title>
        <authorList>
            <person name="Haro-Moreno J.M."/>
            <person name="Rodriguez-Valera F."/>
            <person name="Lopez-Perez M."/>
        </authorList>
    </citation>
    <scope>NUCLEOTIDE SEQUENCE [LARGE SCALE GENOMIC DNA]</scope>
    <source>
        <strain evidence="4">MED-G158</strain>
    </source>
</reference>
<dbReference type="Gene3D" id="3.60.15.10">
    <property type="entry name" value="Ribonuclease Z/Hydroxyacylglutathione hydrolase-like"/>
    <property type="match status" value="1"/>
</dbReference>
<dbReference type="InterPro" id="IPR001279">
    <property type="entry name" value="Metallo-B-lactamas"/>
</dbReference>
<evidence type="ECO:0000256" key="2">
    <source>
        <dbReference type="SAM" id="SignalP"/>
    </source>
</evidence>
<gene>
    <name evidence="4" type="ORF">EVA69_02775</name>
</gene>
<evidence type="ECO:0000256" key="1">
    <source>
        <dbReference type="ARBA" id="ARBA00022801"/>
    </source>
</evidence>